<accession>A0A838YAK9</accession>
<evidence type="ECO:0000259" key="1">
    <source>
        <dbReference type="Pfam" id="PF06890"/>
    </source>
</evidence>
<sequence>MTPDIDRRISRALSGVRQAFRGVLGLSSNGAGSQLAQVEGLADEALPDLELFQQFGFSSNPPPGTAVIVLPLGGKTSHGIIIATENGQFRVQGLAPGETAVFNAFGDTFVFKDGKIEGSTKTFTLTATEGMRFDSPQAEFTGQVMVRQQLTGQGGMAIEGGSGAVFSGDVRQEGGSYQTDGDVVAGGVSLRGHKHPGDSGGVTGPAF</sequence>
<dbReference type="InterPro" id="IPR013046">
    <property type="entry name" value="GpV/Gp45"/>
</dbReference>
<dbReference type="EMBL" id="JACERN010000033">
    <property type="protein sequence ID" value="MBA4709579.1"/>
    <property type="molecule type" value="Genomic_DNA"/>
</dbReference>
<dbReference type="NCBIfam" id="TIGR01644">
    <property type="entry name" value="phage_P2_V"/>
    <property type="match status" value="1"/>
</dbReference>
<organism evidence="2 3">
    <name type="scientific">Aquitalea aquatica</name>
    <dbReference type="NCBI Taxonomy" id="3044273"/>
    <lineage>
        <taxon>Bacteria</taxon>
        <taxon>Pseudomonadati</taxon>
        <taxon>Pseudomonadota</taxon>
        <taxon>Betaproteobacteria</taxon>
        <taxon>Neisseriales</taxon>
        <taxon>Chromobacteriaceae</taxon>
        <taxon>Aquitalea</taxon>
    </lineage>
</organism>
<proteinExistence type="predicted"/>
<keyword evidence="3" id="KW-1185">Reference proteome</keyword>
<dbReference type="InterPro" id="IPR053861">
    <property type="entry name" value="Phage_Mu_Gp45_N"/>
</dbReference>
<dbReference type="RefSeq" id="WP_181836579.1">
    <property type="nucleotide sequence ID" value="NZ_JACERN010000033.1"/>
</dbReference>
<gene>
    <name evidence="2" type="ORF">H2Z84_14450</name>
</gene>
<dbReference type="InterPro" id="IPR014462">
    <property type="entry name" value="Phage_Mu_Gp45"/>
</dbReference>
<reference evidence="2 3" key="1">
    <citation type="submission" date="2020-07" db="EMBL/GenBank/DDBJ databases">
        <title>Draft genome sequence of violacein-producing bacteria and related species.</title>
        <authorList>
            <person name="Wilson H.S."/>
            <person name="De Leon M.E."/>
        </authorList>
    </citation>
    <scope>NUCLEOTIDE SEQUENCE [LARGE SCALE GENOMIC DNA]</scope>
    <source>
        <strain evidence="2 3">HSC-21Su07</strain>
    </source>
</reference>
<evidence type="ECO:0000313" key="2">
    <source>
        <dbReference type="EMBL" id="MBA4709579.1"/>
    </source>
</evidence>
<feature type="domain" description="Bacteriophage Mu Gp45 N-terminal" evidence="1">
    <location>
        <begin position="21"/>
        <end position="87"/>
    </location>
</feature>
<name>A0A838YAK9_9NEIS</name>
<dbReference type="AlphaFoldDB" id="A0A838YAK9"/>
<dbReference type="Proteomes" id="UP000545606">
    <property type="component" value="Unassembled WGS sequence"/>
</dbReference>
<dbReference type="Pfam" id="PF06890">
    <property type="entry name" value="Phage_Mu_Gp45"/>
    <property type="match status" value="1"/>
</dbReference>
<dbReference type="PIRSF" id="PIRSF012337">
    <property type="entry name" value="gp45"/>
    <property type="match status" value="1"/>
</dbReference>
<evidence type="ECO:0000313" key="3">
    <source>
        <dbReference type="Proteomes" id="UP000545606"/>
    </source>
</evidence>
<comment type="caution">
    <text evidence="2">The sequence shown here is derived from an EMBL/GenBank/DDBJ whole genome shotgun (WGS) entry which is preliminary data.</text>
</comment>
<protein>
    <submittedName>
        <fullName evidence="2">Phage baseplate assembly protein V</fullName>
    </submittedName>
</protein>